<keyword evidence="1" id="KW-0808">Transferase</keyword>
<keyword evidence="2" id="KW-0812">Transmembrane</keyword>
<dbReference type="PATRIC" id="fig|83552.4.peg.1521"/>
<evidence type="ECO:0000256" key="1">
    <source>
        <dbReference type="ARBA" id="ARBA00022679"/>
    </source>
</evidence>
<dbReference type="SUPFAM" id="SSF88723">
    <property type="entry name" value="PIN domain-like"/>
    <property type="match status" value="1"/>
</dbReference>
<evidence type="ECO:0000259" key="3">
    <source>
        <dbReference type="PROSITE" id="PS50926"/>
    </source>
</evidence>
<name>A0A0C1C8F1_9BACT</name>
<proteinExistence type="predicted"/>
<evidence type="ECO:0000313" key="5">
    <source>
        <dbReference type="Proteomes" id="UP000031307"/>
    </source>
</evidence>
<dbReference type="InterPro" id="IPR002792">
    <property type="entry name" value="TRAM_dom"/>
</dbReference>
<feature type="transmembrane region" description="Helical" evidence="2">
    <location>
        <begin position="64"/>
        <end position="83"/>
    </location>
</feature>
<comment type="caution">
    <text evidence="4">The sequence shown here is derived from an EMBL/GenBank/DDBJ whole genome shotgun (WGS) entry which is preliminary data.</text>
</comment>
<dbReference type="Pfam" id="PF01938">
    <property type="entry name" value="TRAM"/>
    <property type="match status" value="1"/>
</dbReference>
<gene>
    <name evidence="4" type="ORF">DB43_GM00100</name>
</gene>
<evidence type="ECO:0000256" key="2">
    <source>
        <dbReference type="SAM" id="Phobius"/>
    </source>
</evidence>
<dbReference type="GO" id="GO:0016740">
    <property type="term" value="F:transferase activity"/>
    <property type="evidence" value="ECO:0007669"/>
    <property type="project" value="UniProtKB-KW"/>
</dbReference>
<dbReference type="PROSITE" id="PS50926">
    <property type="entry name" value="TRAM"/>
    <property type="match status" value="1"/>
</dbReference>
<feature type="transmembrane region" description="Helical" evidence="2">
    <location>
        <begin position="9"/>
        <end position="28"/>
    </location>
</feature>
<reference evidence="4 5" key="1">
    <citation type="journal article" date="2014" name="Mol. Biol. Evol.">
        <title>Massive expansion of Ubiquitination-related gene families within the Chlamydiae.</title>
        <authorList>
            <person name="Domman D."/>
            <person name="Collingro A."/>
            <person name="Lagkouvardos I."/>
            <person name="Gehre L."/>
            <person name="Weinmaier T."/>
            <person name="Rattei T."/>
            <person name="Subtil A."/>
            <person name="Horn M."/>
        </authorList>
    </citation>
    <scope>NUCLEOTIDE SEQUENCE [LARGE SCALE GENOMIC DNA]</scope>
    <source>
        <strain evidence="4 5">OEW1</strain>
    </source>
</reference>
<dbReference type="EMBL" id="JSAM01000082">
    <property type="protein sequence ID" value="KIA77325.1"/>
    <property type="molecule type" value="Genomic_DNA"/>
</dbReference>
<dbReference type="CDD" id="cd09877">
    <property type="entry name" value="PIN_YacL-like"/>
    <property type="match status" value="1"/>
</dbReference>
<keyword evidence="2" id="KW-1133">Transmembrane helix</keyword>
<keyword evidence="2" id="KW-0472">Membrane</keyword>
<dbReference type="Gene3D" id="3.40.50.1010">
    <property type="entry name" value="5'-nuclease"/>
    <property type="match status" value="1"/>
</dbReference>
<protein>
    <submittedName>
        <fullName evidence="4">Putative PIN and TRAM-domain containing protein</fullName>
    </submittedName>
</protein>
<organism evidence="4 5">
    <name type="scientific">Parachlamydia acanthamoebae</name>
    <dbReference type="NCBI Taxonomy" id="83552"/>
    <lineage>
        <taxon>Bacteria</taxon>
        <taxon>Pseudomonadati</taxon>
        <taxon>Chlamydiota</taxon>
        <taxon>Chlamydiia</taxon>
        <taxon>Parachlamydiales</taxon>
        <taxon>Parachlamydiaceae</taxon>
        <taxon>Parachlamydia</taxon>
    </lineage>
</organism>
<feature type="transmembrane region" description="Helical" evidence="2">
    <location>
        <begin position="40"/>
        <end position="57"/>
    </location>
</feature>
<feature type="transmembrane region" description="Helical" evidence="2">
    <location>
        <begin position="103"/>
        <end position="123"/>
    </location>
</feature>
<dbReference type="InterPro" id="IPR029060">
    <property type="entry name" value="PIN-like_dom_sf"/>
</dbReference>
<sequence>MNMMSISHVCIRAFFMALSVLIALVYVTTHPLNSSPLVNTSIGILGGLAASFILIGLEIALKRFGIIEFALALAGVVLGNFMGESLWTILHPLLSHYMTADTAILLKASLLLISIYFSISTLFHTASKFQLQSLWKKKEESISYTSNILIDSSALMDPRIIDLAASGILDNHLIIPSFILRDLQQLADQIDEQSKAKGRTALEIIKKLETIPHLNLRHSEMDFSDIDTRTKLNQLATTLSAKILTADMNRTQQSPDETPIINMHFLSNALKPMTQTGECLTIKIQRYGKEPRQGVGYLKDGTMVVVNGGAEFIGEEIKAYVLSVKHTASGRMIFCNASDDQLATPDLPMHNLADLEIKPKNYFTV</sequence>
<feature type="domain" description="TRAM" evidence="3">
    <location>
        <begin position="273"/>
        <end position="334"/>
    </location>
</feature>
<dbReference type="AlphaFoldDB" id="A0A0C1C8F1"/>
<accession>A0A0C1C8F1</accession>
<dbReference type="Proteomes" id="UP000031307">
    <property type="component" value="Unassembled WGS sequence"/>
</dbReference>
<evidence type="ECO:0000313" key="4">
    <source>
        <dbReference type="EMBL" id="KIA77325.1"/>
    </source>
</evidence>